<evidence type="ECO:0000256" key="1">
    <source>
        <dbReference type="SAM" id="MobiDB-lite"/>
    </source>
</evidence>
<proteinExistence type="predicted"/>
<accession>A0A098MF01</accession>
<evidence type="ECO:0000313" key="4">
    <source>
        <dbReference type="Proteomes" id="UP000029734"/>
    </source>
</evidence>
<sequence length="77" mass="8618">MMQLVYNAQTGESELVELPDEPAQGAEPEPVIEPMDAERIAALETQLRLANARIEVQVERGDFVEDVLAEMAMQVYQ</sequence>
<reference evidence="3 4" key="1">
    <citation type="submission" date="2014-08" db="EMBL/GenBank/DDBJ databases">
        <authorList>
            <person name="den Bakker H.C."/>
        </authorList>
    </citation>
    <scope>NUCLEOTIDE SEQUENCE [LARGE SCALE GENOMIC DNA]</scope>
    <source>
        <strain evidence="3 4">DSM 18334</strain>
    </source>
</reference>
<reference evidence="3 4" key="2">
    <citation type="submission" date="2014-10" db="EMBL/GenBank/DDBJ databases">
        <title>Comparative genomics of the Paenibacillus odorifer group.</title>
        <authorList>
            <person name="Tsai Y.-C."/>
            <person name="Martin N."/>
            <person name="Korlach J."/>
            <person name="Wiedmann M."/>
        </authorList>
    </citation>
    <scope>NUCLEOTIDE SEQUENCE [LARGE SCALE GENOMIC DNA]</scope>
    <source>
        <strain evidence="3 4">DSM 18334</strain>
    </source>
</reference>
<feature type="region of interest" description="Disordered" evidence="1">
    <location>
        <begin position="1"/>
        <end position="28"/>
    </location>
</feature>
<dbReference type="RefSeq" id="WP_036648056.1">
    <property type="nucleotide sequence ID" value="NZ_JQCR01000001.1"/>
</dbReference>
<keyword evidence="4" id="KW-1185">Reference proteome</keyword>
<evidence type="ECO:0000313" key="2">
    <source>
        <dbReference type="EMBL" id="KGE16234.1"/>
    </source>
</evidence>
<dbReference type="EMBL" id="JQCR01000001">
    <property type="protein sequence ID" value="KGE21104.1"/>
    <property type="molecule type" value="Genomic_DNA"/>
</dbReference>
<dbReference type="AlphaFoldDB" id="A0A098MF01"/>
<protein>
    <submittedName>
        <fullName evidence="3">Uncharacterized protein</fullName>
    </submittedName>
</protein>
<dbReference type="Proteomes" id="UP000029734">
    <property type="component" value="Unassembled WGS sequence"/>
</dbReference>
<dbReference type="OrthoDB" id="2665630at2"/>
<name>A0A098MF01_9BACL</name>
<dbReference type="STRING" id="268407.PWYN_02920"/>
<organism evidence="3 4">
    <name type="scientific">Paenibacillus wynnii</name>
    <dbReference type="NCBI Taxonomy" id="268407"/>
    <lineage>
        <taxon>Bacteria</taxon>
        <taxon>Bacillati</taxon>
        <taxon>Bacillota</taxon>
        <taxon>Bacilli</taxon>
        <taxon>Bacillales</taxon>
        <taxon>Paenibacillaceae</taxon>
        <taxon>Paenibacillus</taxon>
    </lineage>
</organism>
<evidence type="ECO:0000313" key="3">
    <source>
        <dbReference type="EMBL" id="KGE21104.1"/>
    </source>
</evidence>
<feature type="compositionally biased region" description="Polar residues" evidence="1">
    <location>
        <begin position="1"/>
        <end position="12"/>
    </location>
</feature>
<comment type="caution">
    <text evidence="3">The sequence shown here is derived from an EMBL/GenBank/DDBJ whole genome shotgun (WGS) entry which is preliminary data.</text>
</comment>
<dbReference type="EMBL" id="JQCR01000003">
    <property type="protein sequence ID" value="KGE16234.1"/>
    <property type="molecule type" value="Genomic_DNA"/>
</dbReference>
<gene>
    <name evidence="3" type="ORF">PWYN_02920</name>
    <name evidence="2" type="ORF">PWYN_15850</name>
</gene>